<evidence type="ECO:0000256" key="3">
    <source>
        <dbReference type="ARBA" id="ARBA00023163"/>
    </source>
</evidence>
<dbReference type="InterPro" id="IPR036271">
    <property type="entry name" value="Tet_transcr_reg_TetR-rel_C_sf"/>
</dbReference>
<dbReference type="Gene3D" id="1.10.357.10">
    <property type="entry name" value="Tetracycline Repressor, domain 2"/>
    <property type="match status" value="1"/>
</dbReference>
<comment type="caution">
    <text evidence="5">The sequence shown here is derived from an EMBL/GenBank/DDBJ whole genome shotgun (WGS) entry which is preliminary data.</text>
</comment>
<sequence length="236" mass="26589">MDEQQLDQESWAILTQRILQLEQAGLVKRTFRRLDPQRQIAIVDAILYEAGEKGIKTIGISDVAARAGVAVGSMYQYFPNRQGMIDFAIDLSVHYLIDAVELYRQYLDTISLYDGLLAFVNAGVEMSRTQQGMLRFYGRAAYQGDPELSERVIKPVADCFYSLVRELIEKARARGEIRADVDMEATTRLINTLLIIRGDCQLFPYLNTYMNLLSGEVTPERSMGSMIVLISSGIGK</sequence>
<reference evidence="5" key="1">
    <citation type="submission" date="2019-08" db="EMBL/GenBank/DDBJ databases">
        <authorList>
            <person name="Kucharzyk K."/>
            <person name="Murdoch R.W."/>
            <person name="Higgins S."/>
            <person name="Loffler F."/>
        </authorList>
    </citation>
    <scope>NUCLEOTIDE SEQUENCE</scope>
</reference>
<organism evidence="5">
    <name type="scientific">bioreactor metagenome</name>
    <dbReference type="NCBI Taxonomy" id="1076179"/>
    <lineage>
        <taxon>unclassified sequences</taxon>
        <taxon>metagenomes</taxon>
        <taxon>ecological metagenomes</taxon>
    </lineage>
</organism>
<dbReference type="InterPro" id="IPR009057">
    <property type="entry name" value="Homeodomain-like_sf"/>
</dbReference>
<dbReference type="PANTHER" id="PTHR30055:SF234">
    <property type="entry name" value="HTH-TYPE TRANSCRIPTIONAL REGULATOR BETI"/>
    <property type="match status" value="1"/>
</dbReference>
<dbReference type="Pfam" id="PF16859">
    <property type="entry name" value="TetR_C_11"/>
    <property type="match status" value="1"/>
</dbReference>
<keyword evidence="3" id="KW-0804">Transcription</keyword>
<dbReference type="EMBL" id="VSSQ01001973">
    <property type="protein sequence ID" value="MPM12443.1"/>
    <property type="molecule type" value="Genomic_DNA"/>
</dbReference>
<evidence type="ECO:0000259" key="4">
    <source>
        <dbReference type="PROSITE" id="PS50977"/>
    </source>
</evidence>
<dbReference type="PRINTS" id="PR00455">
    <property type="entry name" value="HTHTETR"/>
</dbReference>
<dbReference type="AlphaFoldDB" id="A0A644XE22"/>
<dbReference type="PROSITE" id="PS50977">
    <property type="entry name" value="HTH_TETR_2"/>
    <property type="match status" value="1"/>
</dbReference>
<protein>
    <recommendedName>
        <fullName evidence="4">HTH tetR-type domain-containing protein</fullName>
    </recommendedName>
</protein>
<dbReference type="InterPro" id="IPR001647">
    <property type="entry name" value="HTH_TetR"/>
</dbReference>
<evidence type="ECO:0000256" key="2">
    <source>
        <dbReference type="ARBA" id="ARBA00023125"/>
    </source>
</evidence>
<proteinExistence type="predicted"/>
<accession>A0A644XE22</accession>
<keyword evidence="2" id="KW-0238">DNA-binding</keyword>
<evidence type="ECO:0000256" key="1">
    <source>
        <dbReference type="ARBA" id="ARBA00023015"/>
    </source>
</evidence>
<dbReference type="SUPFAM" id="SSF46689">
    <property type="entry name" value="Homeodomain-like"/>
    <property type="match status" value="1"/>
</dbReference>
<dbReference type="Pfam" id="PF00440">
    <property type="entry name" value="TetR_N"/>
    <property type="match status" value="1"/>
</dbReference>
<name>A0A644XE22_9ZZZZ</name>
<keyword evidence="1" id="KW-0805">Transcription regulation</keyword>
<evidence type="ECO:0000313" key="5">
    <source>
        <dbReference type="EMBL" id="MPM12443.1"/>
    </source>
</evidence>
<dbReference type="PANTHER" id="PTHR30055">
    <property type="entry name" value="HTH-TYPE TRANSCRIPTIONAL REGULATOR RUTR"/>
    <property type="match status" value="1"/>
</dbReference>
<dbReference type="GO" id="GO:0000976">
    <property type="term" value="F:transcription cis-regulatory region binding"/>
    <property type="evidence" value="ECO:0007669"/>
    <property type="project" value="TreeGrafter"/>
</dbReference>
<dbReference type="InterPro" id="IPR011075">
    <property type="entry name" value="TetR_C"/>
</dbReference>
<feature type="domain" description="HTH tetR-type" evidence="4">
    <location>
        <begin position="36"/>
        <end position="96"/>
    </location>
</feature>
<dbReference type="GO" id="GO:0003700">
    <property type="term" value="F:DNA-binding transcription factor activity"/>
    <property type="evidence" value="ECO:0007669"/>
    <property type="project" value="TreeGrafter"/>
</dbReference>
<dbReference type="InterPro" id="IPR050109">
    <property type="entry name" value="HTH-type_TetR-like_transc_reg"/>
</dbReference>
<gene>
    <name evidence="5" type="ORF">SDC9_58796</name>
</gene>
<dbReference type="SUPFAM" id="SSF48498">
    <property type="entry name" value="Tetracyclin repressor-like, C-terminal domain"/>
    <property type="match status" value="1"/>
</dbReference>